<dbReference type="EMBL" id="BARV01019619">
    <property type="protein sequence ID" value="GAI18953.1"/>
    <property type="molecule type" value="Genomic_DNA"/>
</dbReference>
<comment type="caution">
    <text evidence="1">The sequence shown here is derived from an EMBL/GenBank/DDBJ whole genome shotgun (WGS) entry which is preliminary data.</text>
</comment>
<proteinExistence type="predicted"/>
<gene>
    <name evidence="1" type="ORF">S06H3_32938</name>
</gene>
<name>X1LIQ5_9ZZZZ</name>
<organism evidence="1">
    <name type="scientific">marine sediment metagenome</name>
    <dbReference type="NCBI Taxonomy" id="412755"/>
    <lineage>
        <taxon>unclassified sequences</taxon>
        <taxon>metagenomes</taxon>
        <taxon>ecological metagenomes</taxon>
    </lineage>
</organism>
<accession>X1LIQ5</accession>
<dbReference type="AlphaFoldDB" id="X1LIQ5"/>
<feature type="non-terminal residue" evidence="1">
    <location>
        <position position="111"/>
    </location>
</feature>
<evidence type="ECO:0000313" key="1">
    <source>
        <dbReference type="EMBL" id="GAI18953.1"/>
    </source>
</evidence>
<sequence length="111" mass="11609">MRKITVFIALAFLLTLCATPVYANDIPPLPHAFYGDLIINDGPAPIGTKVKAGGEGVRTDIVGNPIESGEVGKYGSPNPLGSKLIVQGNIADGAALAFYVSRDGINWVKAE</sequence>
<reference evidence="1" key="1">
    <citation type="journal article" date="2014" name="Front. Microbiol.">
        <title>High frequency of phylogenetically diverse reductive dehalogenase-homologous genes in deep subseafloor sedimentary metagenomes.</title>
        <authorList>
            <person name="Kawai M."/>
            <person name="Futagami T."/>
            <person name="Toyoda A."/>
            <person name="Takaki Y."/>
            <person name="Nishi S."/>
            <person name="Hori S."/>
            <person name="Arai W."/>
            <person name="Tsubouchi T."/>
            <person name="Morono Y."/>
            <person name="Uchiyama I."/>
            <person name="Ito T."/>
            <person name="Fujiyama A."/>
            <person name="Inagaki F."/>
            <person name="Takami H."/>
        </authorList>
    </citation>
    <scope>NUCLEOTIDE SEQUENCE</scope>
    <source>
        <strain evidence="1">Expedition CK06-06</strain>
    </source>
</reference>
<protein>
    <submittedName>
        <fullName evidence="1">Uncharacterized protein</fullName>
    </submittedName>
</protein>